<dbReference type="InterPro" id="IPR017787">
    <property type="entry name" value="NIF_FeS_clus_asmbl_NifU-like"/>
</dbReference>
<dbReference type="EMBL" id="CP096115">
    <property type="protein sequence ID" value="UUX91366.1"/>
    <property type="molecule type" value="Genomic_DNA"/>
</dbReference>
<dbReference type="InterPro" id="IPR002871">
    <property type="entry name" value="NIF_FeS_clus_asmbl_NifU_N"/>
</dbReference>
<dbReference type="NCBIfam" id="TIGR03419">
    <property type="entry name" value="NifU_clost"/>
    <property type="match status" value="1"/>
</dbReference>
<name>A0A9E7TKM6_9EURY</name>
<evidence type="ECO:0000259" key="1">
    <source>
        <dbReference type="Pfam" id="PF01592"/>
    </source>
</evidence>
<feature type="domain" description="NIF system FeS cluster assembly NifU N-terminal" evidence="1">
    <location>
        <begin position="1"/>
        <end position="121"/>
    </location>
</feature>
<dbReference type="KEGG" id="mend:L6E24_08230"/>
<protein>
    <submittedName>
        <fullName evidence="2">Fe-S cluster assembly scaffold protein NifU</fullName>
    </submittedName>
</protein>
<dbReference type="Gene3D" id="3.90.1010.10">
    <property type="match status" value="1"/>
</dbReference>
<dbReference type="SUPFAM" id="SSF82649">
    <property type="entry name" value="SufE/NifU"/>
    <property type="match status" value="1"/>
</dbReference>
<dbReference type="Proteomes" id="UP001060368">
    <property type="component" value="Chromosome"/>
</dbReference>
<proteinExistence type="predicted"/>
<dbReference type="FunFam" id="3.90.1010.10:FF:000009">
    <property type="entry name" value="FeS cluster assembly scaffold protein NifU"/>
    <property type="match status" value="1"/>
</dbReference>
<dbReference type="RefSeq" id="WP_257741519.1">
    <property type="nucleotide sequence ID" value="NZ_CP096115.1"/>
</dbReference>
<evidence type="ECO:0000313" key="3">
    <source>
        <dbReference type="Proteomes" id="UP001060368"/>
    </source>
</evidence>
<dbReference type="GO" id="GO:0005506">
    <property type="term" value="F:iron ion binding"/>
    <property type="evidence" value="ECO:0007669"/>
    <property type="project" value="InterPro"/>
</dbReference>
<dbReference type="AlphaFoldDB" id="A0A9E7TKM6"/>
<keyword evidence="3" id="KW-1185">Reference proteome</keyword>
<evidence type="ECO:0000313" key="2">
    <source>
        <dbReference type="EMBL" id="UUX91366.1"/>
    </source>
</evidence>
<dbReference type="Pfam" id="PF01592">
    <property type="entry name" value="NifU_N"/>
    <property type="match status" value="1"/>
</dbReference>
<gene>
    <name evidence="2" type="primary">nifU</name>
    <name evidence="2" type="ORF">L6E24_08230</name>
</gene>
<sequence length="137" mass="15266">MYNEKVMDHFENPRNTGVIKDADGIGEEGNPQCGDIMKVFIKVKENVIEDIKFQTFGCGAAIASSSMATELVKGKTLEEAWDLSNKAVVEALEGLPPAKVHCSVLAEDAIHKAINDYRKKQGLPLFEETKREHHHHH</sequence>
<dbReference type="CDD" id="cd06664">
    <property type="entry name" value="IscU_like"/>
    <property type="match status" value="1"/>
</dbReference>
<dbReference type="GeneID" id="74307681"/>
<dbReference type="GO" id="GO:0051536">
    <property type="term" value="F:iron-sulfur cluster binding"/>
    <property type="evidence" value="ECO:0007669"/>
    <property type="project" value="InterPro"/>
</dbReference>
<dbReference type="GO" id="GO:0016226">
    <property type="term" value="P:iron-sulfur cluster assembly"/>
    <property type="evidence" value="ECO:0007669"/>
    <property type="project" value="InterPro"/>
</dbReference>
<reference evidence="2" key="1">
    <citation type="submission" date="2022-04" db="EMBL/GenBank/DDBJ databases">
        <title>Complete genome of Methanoplanus endosymbiosus DSM 3599.</title>
        <authorList>
            <person name="Chen S.-C."/>
            <person name="You Y.-T."/>
            <person name="Zhou Y.-Z."/>
            <person name="Lai M.-C."/>
        </authorList>
    </citation>
    <scope>NUCLEOTIDE SEQUENCE</scope>
    <source>
        <strain evidence="2">DSM 3599</strain>
    </source>
</reference>
<accession>A0A9E7TKM6</accession>
<organism evidence="2 3">
    <name type="scientific">Methanoplanus endosymbiosus</name>
    <dbReference type="NCBI Taxonomy" id="33865"/>
    <lineage>
        <taxon>Archaea</taxon>
        <taxon>Methanobacteriati</taxon>
        <taxon>Methanobacteriota</taxon>
        <taxon>Stenosarchaea group</taxon>
        <taxon>Methanomicrobia</taxon>
        <taxon>Methanomicrobiales</taxon>
        <taxon>Methanomicrobiaceae</taxon>
        <taxon>Methanoplanus</taxon>
    </lineage>
</organism>
<dbReference type="PANTHER" id="PTHR10093">
    <property type="entry name" value="IRON-SULFUR CLUSTER ASSEMBLY ENZYME NIFU HOMOLOG"/>
    <property type="match status" value="1"/>
</dbReference>